<evidence type="ECO:0000256" key="2">
    <source>
        <dbReference type="ARBA" id="ARBA00006275"/>
    </source>
</evidence>
<dbReference type="Gene3D" id="1.25.40.900">
    <property type="match status" value="1"/>
</dbReference>
<dbReference type="SUPFAM" id="SSF48452">
    <property type="entry name" value="TPR-like"/>
    <property type="match status" value="1"/>
</dbReference>
<gene>
    <name evidence="9" type="ORF">SAMN04488121_104446</name>
</gene>
<evidence type="ECO:0000259" key="8">
    <source>
        <dbReference type="Pfam" id="PF14322"/>
    </source>
</evidence>
<evidence type="ECO:0000313" key="9">
    <source>
        <dbReference type="EMBL" id="SDG48998.1"/>
    </source>
</evidence>
<feature type="chain" id="PRO_5011483783" evidence="6">
    <location>
        <begin position="22"/>
        <end position="479"/>
    </location>
</feature>
<dbReference type="AlphaFoldDB" id="A0A1G7UNS5"/>
<dbReference type="GO" id="GO:0009279">
    <property type="term" value="C:cell outer membrane"/>
    <property type="evidence" value="ECO:0007669"/>
    <property type="project" value="UniProtKB-SubCell"/>
</dbReference>
<keyword evidence="4" id="KW-0472">Membrane</keyword>
<dbReference type="CDD" id="cd08977">
    <property type="entry name" value="SusD"/>
    <property type="match status" value="1"/>
</dbReference>
<evidence type="ECO:0000256" key="3">
    <source>
        <dbReference type="ARBA" id="ARBA00022729"/>
    </source>
</evidence>
<dbReference type="Pfam" id="PF14322">
    <property type="entry name" value="SusD-like_3"/>
    <property type="match status" value="1"/>
</dbReference>
<feature type="signal peptide" evidence="6">
    <location>
        <begin position="1"/>
        <end position="21"/>
    </location>
</feature>
<comment type="similarity">
    <text evidence="2">Belongs to the SusD family.</text>
</comment>
<evidence type="ECO:0000256" key="1">
    <source>
        <dbReference type="ARBA" id="ARBA00004442"/>
    </source>
</evidence>
<evidence type="ECO:0000259" key="7">
    <source>
        <dbReference type="Pfam" id="PF07980"/>
    </source>
</evidence>
<feature type="domain" description="SusD-like N-terminal" evidence="8">
    <location>
        <begin position="91"/>
        <end position="240"/>
    </location>
</feature>
<dbReference type="Gene3D" id="2.20.20.130">
    <property type="match status" value="1"/>
</dbReference>
<dbReference type="Pfam" id="PF07980">
    <property type="entry name" value="SusD_RagB"/>
    <property type="match status" value="1"/>
</dbReference>
<accession>A0A1G7UNS5</accession>
<comment type="subcellular location">
    <subcellularLocation>
        <location evidence="1">Cell outer membrane</location>
    </subcellularLocation>
</comment>
<protein>
    <submittedName>
        <fullName evidence="9">SusD family protein</fullName>
    </submittedName>
</protein>
<dbReference type="InterPro" id="IPR011990">
    <property type="entry name" value="TPR-like_helical_dom_sf"/>
</dbReference>
<keyword evidence="3 6" id="KW-0732">Signal</keyword>
<sequence>MKHHKYLVILVILCTNIAACSSDFLDVVDKSVLTRQAYVRDLGSMKEFLNGTYELFNQYSVQGIGNAYPELIADNLKPLALPPQSLFLHYTWAQQKGDRPDLSESTGSVNMNGSWRSSYFIIRACNFIIEDIEKYRKENPDVADNIKGQAYALRALLYFKLVNIFAQTYKFTPNASHMGVPYITTSDVTQHYTRQSVAEVYNSIIADLNMAVQLLPEMSSIDIRYINNYAARALLARVYLFSGKYAQTRELSEKLCEQVPLLTIANGYPDGLFYHKNFVETEVLFQATPGDLYNSNFLGRYLRGTFSYYLATEDIASILMKDSNDVRSKWVTYSDGTFKVTKFPVNVAGMRTVPEADYYHPIIRSSEVYLMAAESCALLGDENKARDYLNAVRKRADPEISSLTIGGNELINAIWEERRKELSFEGMRMYDLQRWQQPVVRKDVLNNDWNKLPYPSDKAISPIPLQDVMLENLPQNIGY</sequence>
<name>A0A1G7UNS5_CHIFI</name>
<dbReference type="Gene3D" id="1.25.40.390">
    <property type="match status" value="1"/>
</dbReference>
<reference evidence="9 10" key="1">
    <citation type="submission" date="2016-10" db="EMBL/GenBank/DDBJ databases">
        <authorList>
            <person name="de Groot N.N."/>
        </authorList>
    </citation>
    <scope>NUCLEOTIDE SEQUENCE [LARGE SCALE GENOMIC DNA]</scope>
    <source>
        <strain evidence="9 10">DSM 527</strain>
    </source>
</reference>
<dbReference type="EMBL" id="FNBN01000004">
    <property type="protein sequence ID" value="SDG48998.1"/>
    <property type="molecule type" value="Genomic_DNA"/>
</dbReference>
<dbReference type="RefSeq" id="WP_089834604.1">
    <property type="nucleotide sequence ID" value="NZ_FNBN01000004.1"/>
</dbReference>
<evidence type="ECO:0000313" key="10">
    <source>
        <dbReference type="Proteomes" id="UP000199045"/>
    </source>
</evidence>
<dbReference type="OrthoDB" id="1080118at2"/>
<proteinExistence type="inferred from homology"/>
<evidence type="ECO:0000256" key="6">
    <source>
        <dbReference type="SAM" id="SignalP"/>
    </source>
</evidence>
<dbReference type="Proteomes" id="UP000199045">
    <property type="component" value="Unassembled WGS sequence"/>
</dbReference>
<keyword evidence="5" id="KW-0998">Cell outer membrane</keyword>
<dbReference type="STRING" id="104663.SAMN04488121_104446"/>
<dbReference type="InterPro" id="IPR033985">
    <property type="entry name" value="SusD-like_N"/>
</dbReference>
<feature type="domain" description="RagB/SusD" evidence="7">
    <location>
        <begin position="323"/>
        <end position="444"/>
    </location>
</feature>
<organism evidence="9 10">
    <name type="scientific">Chitinophaga filiformis</name>
    <name type="common">Myxococcus filiformis</name>
    <name type="synonym">Flexibacter filiformis</name>
    <dbReference type="NCBI Taxonomy" id="104663"/>
    <lineage>
        <taxon>Bacteria</taxon>
        <taxon>Pseudomonadati</taxon>
        <taxon>Bacteroidota</taxon>
        <taxon>Chitinophagia</taxon>
        <taxon>Chitinophagales</taxon>
        <taxon>Chitinophagaceae</taxon>
        <taxon>Chitinophaga</taxon>
    </lineage>
</organism>
<dbReference type="InterPro" id="IPR012944">
    <property type="entry name" value="SusD_RagB_dom"/>
</dbReference>
<evidence type="ECO:0000256" key="4">
    <source>
        <dbReference type="ARBA" id="ARBA00023136"/>
    </source>
</evidence>
<evidence type="ECO:0000256" key="5">
    <source>
        <dbReference type="ARBA" id="ARBA00023237"/>
    </source>
</evidence>